<dbReference type="FunFam" id="2.60.40.1730:FF:000012">
    <property type="entry name" value="Aminopeptidase N"/>
    <property type="match status" value="1"/>
</dbReference>
<dbReference type="Pfam" id="PF11838">
    <property type="entry name" value="ERAP1_C"/>
    <property type="match status" value="1"/>
</dbReference>
<comment type="caution">
    <text evidence="29">The sequence shown here is derived from an EMBL/GenBank/DDBJ whole genome shotgun (WGS) entry which is preliminary data.</text>
</comment>
<dbReference type="InterPro" id="IPR045357">
    <property type="entry name" value="Aminopeptidase_N-like_N"/>
</dbReference>
<dbReference type="GO" id="GO:0016285">
    <property type="term" value="F:alanyl aminopeptidase activity"/>
    <property type="evidence" value="ECO:0007669"/>
    <property type="project" value="UniProtKB-EC"/>
</dbReference>
<sequence length="926" mass="107091">MKMTRSLCFLLCWIFVFSVNCYRLPTNVIPTYYKVQILSHLGEPNNFNFDGQVWIQVSCQEPTNSITLHSQDLNITNDQVTVKDISSATPKSLNIENVKLEPQNDFLIIGLKDELLKDHRYEIFIPFKAELADGLKGFYKSSYTDEKTKEKKWLGVTQFEATSARKAFPCFDEPAMKAVFEIIVGRKDTLSSISNMPLVNTEPIKEKEGWSWDKYAPSVPMSTYLVAYIVSDFGYKVSEPSKLNNVTFRTWAKKDSLEQVEYAREVGPKVLEYYEDFFDIKYPLPKQDMVAIPDFSAGAMENWGLITYREALLLFDPKISSLTNQHHIASVIAHELAHQWFGNLVTMKWWTDLWLNEGFATYMASRAVEHLYPSWKSFEEEAVNNILNVFAFDSLRTSHPVSVPIGHPNEIDEIFDTISYKKGSFLIRMMSLFLGDDTLRHGVSNFLKKHKYQNAEQDDLWASLTDEAHKNDALPKNLTVKTVMDTWTVQTGYPLITVTRNYNKSTATITQQRFLKDEIRQKSDTGCWWVPLSYTNGKEPNFESAKPKSWLSCSESGTTIESLPGDQTWILFNIQLGGLYKINYDEKNWNLLSQTLNSENHQQIPILNKVQLLDDAYDLSWTGNLKYEILFDVLKYLQFEDEYLPWKAALSNVNSLNRQVKKSAIYGNFKIYMRKLVRSIYEKTGGLNLARAKTDRLDAVKHQVLIANWACRFDVSNCISDAQDLFKQYMKKPSDKNIISKELRSVIYCTAVRHGGEKEWDFLWGQYKKSNVASEKNTIMNALGCTREMWLLRRYLEWSITSNSGIRKQDSSSVFGAVAGNDIGFYVAKHFLNTKIKDIHRYLGENSRRLSRYLSSIASQTTSEEDYKELQNFVKDNNMYLKEVKKGVEQSLETAKLNVQWQHRHFSVVENLLRKHVEEDEEHSDN</sequence>
<feature type="site" description="Transition state stabilizer" evidence="23">
    <location>
        <position position="420"/>
    </location>
</feature>
<keyword evidence="16" id="KW-0472">Membrane</keyword>
<organism evidence="29 30">
    <name type="scientific">Zophobas morio</name>
    <dbReference type="NCBI Taxonomy" id="2755281"/>
    <lineage>
        <taxon>Eukaryota</taxon>
        <taxon>Metazoa</taxon>
        <taxon>Ecdysozoa</taxon>
        <taxon>Arthropoda</taxon>
        <taxon>Hexapoda</taxon>
        <taxon>Insecta</taxon>
        <taxon>Pterygota</taxon>
        <taxon>Neoptera</taxon>
        <taxon>Endopterygota</taxon>
        <taxon>Coleoptera</taxon>
        <taxon>Polyphaga</taxon>
        <taxon>Cucujiformia</taxon>
        <taxon>Tenebrionidae</taxon>
        <taxon>Zophobas</taxon>
    </lineage>
</organism>
<gene>
    <name evidence="29" type="ORF">Zmor_002137</name>
</gene>
<dbReference type="CDD" id="cd09601">
    <property type="entry name" value="M1_APN-Q_like"/>
    <property type="match status" value="1"/>
</dbReference>
<name>A0AA38J050_9CUCU</name>
<comment type="subcellular location">
    <subcellularLocation>
        <location evidence="3">Cell membrane</location>
        <topology evidence="3">Lipid-anchor</topology>
        <topology evidence="3">GPI-anchor</topology>
    </subcellularLocation>
    <subcellularLocation>
        <location evidence="2">Membrane</location>
        <topology evidence="2">Single-pass type II membrane protein</topology>
    </subcellularLocation>
</comment>
<evidence type="ECO:0000256" key="13">
    <source>
        <dbReference type="ARBA" id="ARBA00022968"/>
    </source>
</evidence>
<protein>
    <recommendedName>
        <fullName evidence="24">Aminopeptidase</fullName>
        <ecNumber evidence="24">3.4.11.-</ecNumber>
    </recommendedName>
</protein>
<evidence type="ECO:0000259" key="28">
    <source>
        <dbReference type="Pfam" id="PF17900"/>
    </source>
</evidence>
<keyword evidence="14" id="KW-1133">Transmembrane helix</keyword>
<evidence type="ECO:0000256" key="2">
    <source>
        <dbReference type="ARBA" id="ARBA00004606"/>
    </source>
</evidence>
<dbReference type="InterPro" id="IPR050344">
    <property type="entry name" value="Peptidase_M1_aminopeptidases"/>
</dbReference>
<dbReference type="GO" id="GO:0005737">
    <property type="term" value="C:cytoplasm"/>
    <property type="evidence" value="ECO:0007669"/>
    <property type="project" value="TreeGrafter"/>
</dbReference>
<dbReference type="FunFam" id="1.10.390.10:FF:000016">
    <property type="entry name" value="Glutamyl aminopeptidase"/>
    <property type="match status" value="1"/>
</dbReference>
<dbReference type="FunFam" id="2.60.40.1910:FF:000008">
    <property type="entry name" value="Aminopeptidase"/>
    <property type="match status" value="1"/>
</dbReference>
<evidence type="ECO:0000256" key="25">
    <source>
        <dbReference type="SAM" id="SignalP"/>
    </source>
</evidence>
<dbReference type="PANTHER" id="PTHR11533">
    <property type="entry name" value="PROTEASE M1 ZINC METALLOPROTEASE"/>
    <property type="match status" value="1"/>
</dbReference>
<keyword evidence="11 24" id="KW-0378">Hydrolase</keyword>
<evidence type="ECO:0000256" key="10">
    <source>
        <dbReference type="ARBA" id="ARBA00022729"/>
    </source>
</evidence>
<evidence type="ECO:0000256" key="5">
    <source>
        <dbReference type="ARBA" id="ARBA00022475"/>
    </source>
</evidence>
<dbReference type="Gene3D" id="2.60.40.1910">
    <property type="match status" value="1"/>
</dbReference>
<feature type="domain" description="Aminopeptidase N-like N-terminal" evidence="28">
    <location>
        <begin position="30"/>
        <end position="225"/>
    </location>
</feature>
<reference evidence="29" key="1">
    <citation type="journal article" date="2023" name="G3 (Bethesda)">
        <title>Whole genome assemblies of Zophobas morio and Tenebrio molitor.</title>
        <authorList>
            <person name="Kaur S."/>
            <person name="Stinson S.A."/>
            <person name="diCenzo G.C."/>
        </authorList>
    </citation>
    <scope>NUCLEOTIDE SEQUENCE</scope>
    <source>
        <strain evidence="29">QUZm001</strain>
    </source>
</reference>
<evidence type="ECO:0000256" key="6">
    <source>
        <dbReference type="ARBA" id="ARBA00022622"/>
    </source>
</evidence>
<evidence type="ECO:0000256" key="4">
    <source>
        <dbReference type="ARBA" id="ARBA00010136"/>
    </source>
</evidence>
<evidence type="ECO:0000313" key="29">
    <source>
        <dbReference type="EMBL" id="KAJ3666703.1"/>
    </source>
</evidence>
<evidence type="ECO:0000256" key="3">
    <source>
        <dbReference type="ARBA" id="ARBA00004609"/>
    </source>
</evidence>
<keyword evidence="24" id="KW-0031">Aminopeptidase</keyword>
<comment type="similarity">
    <text evidence="4 24">Belongs to the peptidase M1 family.</text>
</comment>
<keyword evidence="9 22" id="KW-0479">Metal-binding</keyword>
<dbReference type="Pfam" id="PF01433">
    <property type="entry name" value="Peptidase_M1"/>
    <property type="match status" value="1"/>
</dbReference>
<feature type="binding site" evidence="21">
    <location>
        <position position="160"/>
    </location>
    <ligand>
        <name>substrate</name>
    </ligand>
</feature>
<feature type="chain" id="PRO_5041334955" description="Aminopeptidase" evidence="25">
    <location>
        <begin position="19"/>
        <end position="926"/>
    </location>
</feature>
<evidence type="ECO:0000259" key="27">
    <source>
        <dbReference type="Pfam" id="PF11838"/>
    </source>
</evidence>
<keyword evidence="6" id="KW-0336">GPI-anchor</keyword>
<feature type="binding site" evidence="22">
    <location>
        <position position="357"/>
    </location>
    <ligand>
        <name>Zn(2+)</name>
        <dbReference type="ChEBI" id="CHEBI:29105"/>
        <note>catalytic</note>
    </ligand>
</feature>
<dbReference type="GO" id="GO:0006508">
    <property type="term" value="P:proteolysis"/>
    <property type="evidence" value="ECO:0007669"/>
    <property type="project" value="UniProtKB-KW"/>
</dbReference>
<feature type="domain" description="ERAP1-like C-terminal" evidence="27">
    <location>
        <begin position="569"/>
        <end position="896"/>
    </location>
</feature>
<feature type="binding site" evidence="22">
    <location>
        <position position="334"/>
    </location>
    <ligand>
        <name>Zn(2+)</name>
        <dbReference type="ChEBI" id="CHEBI:29105"/>
        <note>catalytic</note>
    </ligand>
</feature>
<keyword evidence="5" id="KW-1003">Cell membrane</keyword>
<comment type="cofactor">
    <cofactor evidence="22 24">
        <name>Zn(2+)</name>
        <dbReference type="ChEBI" id="CHEBI:29105"/>
    </cofactor>
    <text evidence="22 24">Binds 1 zinc ion per subunit.</text>
</comment>
<dbReference type="GO" id="GO:0042277">
    <property type="term" value="F:peptide binding"/>
    <property type="evidence" value="ECO:0007669"/>
    <property type="project" value="TreeGrafter"/>
</dbReference>
<feature type="signal peptide" evidence="25">
    <location>
        <begin position="1"/>
        <end position="18"/>
    </location>
</feature>
<feature type="binding site" evidence="21">
    <location>
        <position position="848"/>
    </location>
    <ligand>
        <name>substrate</name>
    </ligand>
</feature>
<evidence type="ECO:0000256" key="1">
    <source>
        <dbReference type="ARBA" id="ARBA00000098"/>
    </source>
</evidence>
<evidence type="ECO:0000256" key="24">
    <source>
        <dbReference type="RuleBase" id="RU364040"/>
    </source>
</evidence>
<dbReference type="Proteomes" id="UP001168821">
    <property type="component" value="Unassembled WGS sequence"/>
</dbReference>
<dbReference type="PRINTS" id="PR00756">
    <property type="entry name" value="ALADIPTASE"/>
</dbReference>
<dbReference type="EMBL" id="JALNTZ010000001">
    <property type="protein sequence ID" value="KAJ3666703.1"/>
    <property type="molecule type" value="Genomic_DNA"/>
</dbReference>
<dbReference type="Pfam" id="PF17900">
    <property type="entry name" value="Peptidase_M1_N"/>
    <property type="match status" value="1"/>
</dbReference>
<dbReference type="Gene3D" id="2.60.40.1730">
    <property type="entry name" value="tricorn interacting facor f3 domain"/>
    <property type="match status" value="1"/>
</dbReference>
<dbReference type="AlphaFoldDB" id="A0AA38J050"/>
<evidence type="ECO:0000256" key="21">
    <source>
        <dbReference type="PIRSR" id="PIRSR634016-2"/>
    </source>
</evidence>
<keyword evidence="15 24" id="KW-0482">Metalloprotease</keyword>
<evidence type="ECO:0000256" key="17">
    <source>
        <dbReference type="ARBA" id="ARBA00023157"/>
    </source>
</evidence>
<dbReference type="EC" id="3.4.11.-" evidence="24"/>
<feature type="domain" description="Peptidase M1 membrane alanine aminopeptidase" evidence="26">
    <location>
        <begin position="262"/>
        <end position="487"/>
    </location>
</feature>
<feature type="active site" description="Proton acceptor" evidence="20">
    <location>
        <position position="335"/>
    </location>
</feature>
<feature type="binding site" evidence="21">
    <location>
        <begin position="298"/>
        <end position="302"/>
    </location>
    <ligand>
        <name>substrate</name>
    </ligand>
</feature>
<dbReference type="GO" id="GO:0008270">
    <property type="term" value="F:zinc ion binding"/>
    <property type="evidence" value="ECO:0007669"/>
    <property type="project" value="UniProtKB-UniRule"/>
</dbReference>
<evidence type="ECO:0000256" key="7">
    <source>
        <dbReference type="ARBA" id="ARBA00022670"/>
    </source>
</evidence>
<evidence type="ECO:0000256" key="12">
    <source>
        <dbReference type="ARBA" id="ARBA00022833"/>
    </source>
</evidence>
<keyword evidence="10 25" id="KW-0732">Signal</keyword>
<dbReference type="InterPro" id="IPR024571">
    <property type="entry name" value="ERAP1-like_C_dom"/>
</dbReference>
<proteinExistence type="inferred from homology"/>
<dbReference type="GO" id="GO:0098552">
    <property type="term" value="C:side of membrane"/>
    <property type="evidence" value="ECO:0007669"/>
    <property type="project" value="UniProtKB-KW"/>
</dbReference>
<dbReference type="InterPro" id="IPR042097">
    <property type="entry name" value="Aminopeptidase_N-like_N_sf"/>
</dbReference>
<keyword evidence="7 24" id="KW-0645">Protease</keyword>
<dbReference type="SUPFAM" id="SSF63737">
    <property type="entry name" value="Leukotriene A4 hydrolase N-terminal domain"/>
    <property type="match status" value="1"/>
</dbReference>
<evidence type="ECO:0000256" key="18">
    <source>
        <dbReference type="ARBA" id="ARBA00023180"/>
    </source>
</evidence>
<dbReference type="InterPro" id="IPR014782">
    <property type="entry name" value="Peptidase_M1_dom"/>
</dbReference>
<keyword evidence="8" id="KW-0812">Transmembrane</keyword>
<evidence type="ECO:0000313" key="30">
    <source>
        <dbReference type="Proteomes" id="UP001168821"/>
    </source>
</evidence>
<feature type="binding site" evidence="22">
    <location>
        <position position="338"/>
    </location>
    <ligand>
        <name>Zn(2+)</name>
        <dbReference type="ChEBI" id="CHEBI:29105"/>
        <note>catalytic</note>
    </ligand>
</feature>
<evidence type="ECO:0000256" key="20">
    <source>
        <dbReference type="PIRSR" id="PIRSR634016-1"/>
    </source>
</evidence>
<dbReference type="InterPro" id="IPR027268">
    <property type="entry name" value="Peptidase_M4/M1_CTD_sf"/>
</dbReference>
<dbReference type="InterPro" id="IPR034016">
    <property type="entry name" value="M1_APN-typ"/>
</dbReference>
<comment type="catalytic activity">
    <reaction evidence="1">
        <text>Release of an N-terminal amino acid, Xaa-|-Yaa- from a peptide, amide or arylamide. Xaa is preferably Ala, but may be most amino acids including Pro (slow action). When a terminal hydrophobic residue is followed by a prolyl residue, the two may be released as an intact Xaa-Pro dipeptide.</text>
        <dbReference type="EC" id="3.4.11.2"/>
    </reaction>
</comment>
<evidence type="ECO:0000256" key="23">
    <source>
        <dbReference type="PIRSR" id="PIRSR634016-4"/>
    </source>
</evidence>
<evidence type="ECO:0000259" key="26">
    <source>
        <dbReference type="Pfam" id="PF01433"/>
    </source>
</evidence>
<dbReference type="GO" id="GO:0005886">
    <property type="term" value="C:plasma membrane"/>
    <property type="evidence" value="ECO:0007669"/>
    <property type="project" value="UniProtKB-SubCell"/>
</dbReference>
<dbReference type="PANTHER" id="PTHR11533:SF253">
    <property type="entry name" value="AMINOPEPTIDASE-RELATED"/>
    <property type="match status" value="1"/>
</dbReference>
<dbReference type="Gene3D" id="1.25.50.20">
    <property type="match status" value="1"/>
</dbReference>
<evidence type="ECO:0000256" key="14">
    <source>
        <dbReference type="ARBA" id="ARBA00022989"/>
    </source>
</evidence>
<keyword evidence="17" id="KW-1015">Disulfide bond</keyword>
<evidence type="ECO:0000256" key="11">
    <source>
        <dbReference type="ARBA" id="ARBA00022801"/>
    </source>
</evidence>
<evidence type="ECO:0000256" key="15">
    <source>
        <dbReference type="ARBA" id="ARBA00023049"/>
    </source>
</evidence>
<dbReference type="GO" id="GO:0070006">
    <property type="term" value="F:metalloaminopeptidase activity"/>
    <property type="evidence" value="ECO:0007669"/>
    <property type="project" value="TreeGrafter"/>
</dbReference>
<keyword evidence="30" id="KW-1185">Reference proteome</keyword>
<dbReference type="GO" id="GO:0005615">
    <property type="term" value="C:extracellular space"/>
    <property type="evidence" value="ECO:0007669"/>
    <property type="project" value="TreeGrafter"/>
</dbReference>
<keyword evidence="12 22" id="KW-0862">Zinc</keyword>
<dbReference type="GO" id="GO:0043171">
    <property type="term" value="P:peptide catabolic process"/>
    <property type="evidence" value="ECO:0007669"/>
    <property type="project" value="TreeGrafter"/>
</dbReference>
<keyword evidence="13" id="KW-0735">Signal-anchor</keyword>
<accession>A0AA38J050</accession>
<keyword evidence="18" id="KW-0325">Glycoprotein</keyword>
<keyword evidence="19" id="KW-0449">Lipoprotein</keyword>
<evidence type="ECO:0000256" key="8">
    <source>
        <dbReference type="ARBA" id="ARBA00022692"/>
    </source>
</evidence>
<dbReference type="SUPFAM" id="SSF55486">
    <property type="entry name" value="Metalloproteases ('zincins'), catalytic domain"/>
    <property type="match status" value="1"/>
</dbReference>
<evidence type="ECO:0000256" key="16">
    <source>
        <dbReference type="ARBA" id="ARBA00023136"/>
    </source>
</evidence>
<evidence type="ECO:0000256" key="9">
    <source>
        <dbReference type="ARBA" id="ARBA00022723"/>
    </source>
</evidence>
<dbReference type="FunFam" id="1.25.50.20:FF:000001">
    <property type="entry name" value="Aminopeptidase"/>
    <property type="match status" value="1"/>
</dbReference>
<evidence type="ECO:0000256" key="22">
    <source>
        <dbReference type="PIRSR" id="PIRSR634016-3"/>
    </source>
</evidence>
<dbReference type="InterPro" id="IPR001930">
    <property type="entry name" value="Peptidase_M1"/>
</dbReference>
<dbReference type="Gene3D" id="1.10.390.10">
    <property type="entry name" value="Neutral Protease Domain 2"/>
    <property type="match status" value="1"/>
</dbReference>
<evidence type="ECO:0000256" key="19">
    <source>
        <dbReference type="ARBA" id="ARBA00023288"/>
    </source>
</evidence>